<comment type="function">
    <text evidence="5">An accessory protein needed during the final step in the assembly of 30S ribosomal subunit, possibly for assembly of the head region. Essential for efficient processing of 16S rRNA. May be needed both before and after RbfA during the maturation of 16S rRNA. It has affinity for free ribosomal 30S subunits but not for 70S ribosomes.</text>
</comment>
<dbReference type="NCBIfam" id="TIGR02273">
    <property type="entry name" value="16S_RimM"/>
    <property type="match status" value="1"/>
</dbReference>
<keyword evidence="3 5" id="KW-0698">rRNA processing</keyword>
<dbReference type="GO" id="GO:0005840">
    <property type="term" value="C:ribosome"/>
    <property type="evidence" value="ECO:0007669"/>
    <property type="project" value="InterPro"/>
</dbReference>
<evidence type="ECO:0000313" key="9">
    <source>
        <dbReference type="Proteomes" id="UP000252355"/>
    </source>
</evidence>
<evidence type="ECO:0000313" key="8">
    <source>
        <dbReference type="EMBL" id="RCK79679.1"/>
    </source>
</evidence>
<feature type="domain" description="Ribosome maturation factor RimM PRC barrel" evidence="7">
    <location>
        <begin position="119"/>
        <end position="184"/>
    </location>
</feature>
<evidence type="ECO:0000256" key="4">
    <source>
        <dbReference type="ARBA" id="ARBA00023186"/>
    </source>
</evidence>
<comment type="caution">
    <text evidence="8">The sequence shown here is derived from an EMBL/GenBank/DDBJ whole genome shotgun (WGS) entry which is preliminary data.</text>
</comment>
<accession>A0A367ZPK3</accession>
<comment type="similarity">
    <text evidence="5">Belongs to the RimM family.</text>
</comment>
<evidence type="ECO:0000256" key="5">
    <source>
        <dbReference type="HAMAP-Rule" id="MF_00014"/>
    </source>
</evidence>
<dbReference type="InterPro" id="IPR011033">
    <property type="entry name" value="PRC_barrel-like_sf"/>
</dbReference>
<feature type="domain" description="RimM N-terminal" evidence="6">
    <location>
        <begin position="20"/>
        <end position="106"/>
    </location>
</feature>
<gene>
    <name evidence="5" type="primary">rimM</name>
    <name evidence="8" type="ORF">OZSIB_4151</name>
</gene>
<dbReference type="PANTHER" id="PTHR33692">
    <property type="entry name" value="RIBOSOME MATURATION FACTOR RIMM"/>
    <property type="match status" value="1"/>
</dbReference>
<reference evidence="8 9" key="1">
    <citation type="submission" date="2018-05" db="EMBL/GenBank/DDBJ databases">
        <title>A metagenomic window into the 2 km-deep terrestrial subsurface aquifer revealed taxonomically and functionally diverse microbial community comprising novel uncultured bacterial lineages.</title>
        <authorList>
            <person name="Kadnikov V.V."/>
            <person name="Mardanov A.V."/>
            <person name="Beletsky A.V."/>
            <person name="Banks D."/>
            <person name="Pimenov N.V."/>
            <person name="Frank Y.A."/>
            <person name="Karnachuk O.V."/>
            <person name="Ravin N.V."/>
        </authorList>
    </citation>
    <scope>NUCLEOTIDE SEQUENCE [LARGE SCALE GENOMIC DNA]</scope>
    <source>
        <strain evidence="8">BY5</strain>
    </source>
</reference>
<organism evidence="8 9">
    <name type="scientific">Candidatus Ozemobacter sibiricus</name>
    <dbReference type="NCBI Taxonomy" id="2268124"/>
    <lineage>
        <taxon>Bacteria</taxon>
        <taxon>Candidatus Ozemobacteria</taxon>
        <taxon>Candidatus Ozemobacterales</taxon>
        <taxon>Candidatus Ozemobacteraceae</taxon>
        <taxon>Candidatus Ozemobacter</taxon>
    </lineage>
</organism>
<dbReference type="Proteomes" id="UP000252355">
    <property type="component" value="Unassembled WGS sequence"/>
</dbReference>
<keyword evidence="1 5" id="KW-0963">Cytoplasm</keyword>
<dbReference type="Pfam" id="PF01782">
    <property type="entry name" value="RimM"/>
    <property type="match status" value="1"/>
</dbReference>
<dbReference type="SUPFAM" id="SSF50447">
    <property type="entry name" value="Translation proteins"/>
    <property type="match status" value="1"/>
</dbReference>
<evidence type="ECO:0000259" key="7">
    <source>
        <dbReference type="Pfam" id="PF24986"/>
    </source>
</evidence>
<dbReference type="GO" id="GO:0005737">
    <property type="term" value="C:cytoplasm"/>
    <property type="evidence" value="ECO:0007669"/>
    <property type="project" value="UniProtKB-SubCell"/>
</dbReference>
<dbReference type="GO" id="GO:0043022">
    <property type="term" value="F:ribosome binding"/>
    <property type="evidence" value="ECO:0007669"/>
    <property type="project" value="InterPro"/>
</dbReference>
<dbReference type="SUPFAM" id="SSF50346">
    <property type="entry name" value="PRC-barrel domain"/>
    <property type="match status" value="1"/>
</dbReference>
<dbReference type="EMBL" id="QOQW01000011">
    <property type="protein sequence ID" value="RCK79679.1"/>
    <property type="molecule type" value="Genomic_DNA"/>
</dbReference>
<comment type="subunit">
    <text evidence="5">Binds ribosomal protein uS19.</text>
</comment>
<dbReference type="HAMAP" id="MF_00014">
    <property type="entry name" value="Ribosome_mat_RimM"/>
    <property type="match status" value="1"/>
</dbReference>
<evidence type="ECO:0000256" key="3">
    <source>
        <dbReference type="ARBA" id="ARBA00022552"/>
    </source>
</evidence>
<dbReference type="InterPro" id="IPR036976">
    <property type="entry name" value="RimM_N_sf"/>
</dbReference>
<dbReference type="PANTHER" id="PTHR33692:SF1">
    <property type="entry name" value="RIBOSOME MATURATION FACTOR RIMM"/>
    <property type="match status" value="1"/>
</dbReference>
<evidence type="ECO:0000256" key="1">
    <source>
        <dbReference type="ARBA" id="ARBA00022490"/>
    </source>
</evidence>
<dbReference type="Gene3D" id="2.40.30.60">
    <property type="entry name" value="RimM"/>
    <property type="match status" value="1"/>
</dbReference>
<protein>
    <recommendedName>
        <fullName evidence="5">Ribosome maturation factor RimM</fullName>
    </recommendedName>
</protein>
<evidence type="ECO:0000256" key="2">
    <source>
        <dbReference type="ARBA" id="ARBA00022517"/>
    </source>
</evidence>
<dbReference type="InterPro" id="IPR011961">
    <property type="entry name" value="RimM"/>
</dbReference>
<name>A0A367ZPK3_9BACT</name>
<dbReference type="InterPro" id="IPR002676">
    <property type="entry name" value="RimM_N"/>
</dbReference>
<comment type="domain">
    <text evidence="5">The PRC barrel domain binds ribosomal protein uS19.</text>
</comment>
<dbReference type="InterPro" id="IPR056792">
    <property type="entry name" value="PRC_RimM"/>
</dbReference>
<sequence>MPGEPVAAAAPPVGSEAWVVVARLGKVVGLQGLVRLHPWTDHPERFRRGARLFLRRPSQSGPPREVRLDEVRVSADGGMVTIRLAGIATPEEARELTGAELVIPVAERVPPPPGAYYPDELVGLTVLSPAGDPVGRVTDFDPDVPSPYLTIHSECLGEVLVPFRKVFIGEISREERTLRLCEPLEIHVPR</sequence>
<keyword evidence="4 5" id="KW-0143">Chaperone</keyword>
<proteinExistence type="inferred from homology"/>
<dbReference type="Gene3D" id="2.30.30.240">
    <property type="entry name" value="PRC-barrel domain"/>
    <property type="match status" value="1"/>
</dbReference>
<evidence type="ECO:0000259" key="6">
    <source>
        <dbReference type="Pfam" id="PF01782"/>
    </source>
</evidence>
<dbReference type="GO" id="GO:0006364">
    <property type="term" value="P:rRNA processing"/>
    <property type="evidence" value="ECO:0007669"/>
    <property type="project" value="UniProtKB-UniRule"/>
</dbReference>
<keyword evidence="2 5" id="KW-0690">Ribosome biogenesis</keyword>
<dbReference type="InterPro" id="IPR009000">
    <property type="entry name" value="Transl_B-barrel_sf"/>
</dbReference>
<dbReference type="GO" id="GO:0042274">
    <property type="term" value="P:ribosomal small subunit biogenesis"/>
    <property type="evidence" value="ECO:0007669"/>
    <property type="project" value="UniProtKB-UniRule"/>
</dbReference>
<dbReference type="AlphaFoldDB" id="A0A367ZPK3"/>
<comment type="subcellular location">
    <subcellularLocation>
        <location evidence="5">Cytoplasm</location>
    </subcellularLocation>
</comment>
<dbReference type="Pfam" id="PF24986">
    <property type="entry name" value="PRC_RimM"/>
    <property type="match status" value="1"/>
</dbReference>